<dbReference type="InterPro" id="IPR001487">
    <property type="entry name" value="Bromodomain"/>
</dbReference>
<keyword evidence="1 2" id="KW-0103">Bromodomain</keyword>
<protein>
    <recommendedName>
        <fullName evidence="3">Bromo domain-containing protein</fullName>
    </recommendedName>
</protein>
<dbReference type="SMART" id="SM00297">
    <property type="entry name" value="BROMO"/>
    <property type="match status" value="1"/>
</dbReference>
<dbReference type="GO" id="GO:0005634">
    <property type="term" value="C:nucleus"/>
    <property type="evidence" value="ECO:0007669"/>
    <property type="project" value="TreeGrafter"/>
</dbReference>
<comment type="caution">
    <text evidence="4">The sequence shown here is derived from an EMBL/GenBank/DDBJ whole genome shotgun (WGS) entry which is preliminary data.</text>
</comment>
<dbReference type="OrthoDB" id="3068380at2759"/>
<dbReference type="EMBL" id="BLAL01000169">
    <property type="protein sequence ID" value="GES87637.1"/>
    <property type="molecule type" value="Genomic_DNA"/>
</dbReference>
<evidence type="ECO:0000256" key="1">
    <source>
        <dbReference type="ARBA" id="ARBA00023117"/>
    </source>
</evidence>
<sequence length="493" mass="57541">MNTSKNYPGKNVLISYLKERGNKSSYHGFLNVHHDAIVASKFSNDWKDLDNAWATHFLEEAEKIGLNQKYLKEKVNIERFQHRKNLQTFWQEIIIEYEKENLVPAAQPDFYNKETKKNNELIINFCSDILHELENKSCSHLFYKPIKSDKIIKHPMDLSIINIKLKNDQYRNLREFEDDIRLMFRNCYSYNDVGSKLYCLGEELESVFNKKWTKNIINQIKQKGELKRARDDTDTDGLSTEHWKKQSRILEQNKDNPVYEQTVDKALFISSAYESLVAGDIKPFIKNLKAFLLTRSRMSLASADEAVLQAIVENFLPLKYYIPELSLVMNGKKPKGSGRFGFSDIFILKRAKDNNYTSLELKYISLTGLIKNQKIKFNANELENLDKILEKENEETLLKRPYTYWSKEHQKTNQTTIGEVLNDGLIQLRSYMNTISKGKTVNYSSSGVFDERVKITKSDTNNIKGFVILVVGFRRILWRSVEKVTSSYIYNKG</sequence>
<feature type="domain" description="Bromo" evidence="3">
    <location>
        <begin position="150"/>
        <end position="198"/>
    </location>
</feature>
<keyword evidence="6" id="KW-1185">Reference proteome</keyword>
<dbReference type="GO" id="GO:0006355">
    <property type="term" value="P:regulation of DNA-templated transcription"/>
    <property type="evidence" value="ECO:0007669"/>
    <property type="project" value="TreeGrafter"/>
</dbReference>
<dbReference type="EMBL" id="BEXD01003624">
    <property type="protein sequence ID" value="GBC01606.1"/>
    <property type="molecule type" value="Genomic_DNA"/>
</dbReference>
<dbReference type="GO" id="GO:0006338">
    <property type="term" value="P:chromatin remodeling"/>
    <property type="evidence" value="ECO:0007669"/>
    <property type="project" value="TreeGrafter"/>
</dbReference>
<dbReference type="SUPFAM" id="SSF47370">
    <property type="entry name" value="Bromodomain"/>
    <property type="match status" value="1"/>
</dbReference>
<evidence type="ECO:0000256" key="2">
    <source>
        <dbReference type="PROSITE-ProRule" id="PRU00035"/>
    </source>
</evidence>
<name>A0A2Z6RFY5_9GLOM</name>
<dbReference type="Gene3D" id="1.20.920.10">
    <property type="entry name" value="Bromodomain-like"/>
    <property type="match status" value="1"/>
</dbReference>
<dbReference type="InterPro" id="IPR036427">
    <property type="entry name" value="Bromodomain-like_sf"/>
</dbReference>
<dbReference type="PANTHER" id="PTHR22880">
    <property type="entry name" value="FALZ-RELATED BROMODOMAIN-CONTAINING PROTEINS"/>
    <property type="match status" value="1"/>
</dbReference>
<reference evidence="5" key="2">
    <citation type="submission" date="2019-10" db="EMBL/GenBank/DDBJ databases">
        <title>Conservation and host-specific expression of non-tandemly repeated heterogenous ribosome RNA gene in arbuscular mycorrhizal fungi.</title>
        <authorList>
            <person name="Maeda T."/>
            <person name="Kobayashi Y."/>
            <person name="Nakagawa T."/>
            <person name="Ezawa T."/>
            <person name="Yamaguchi K."/>
            <person name="Bino T."/>
            <person name="Nishimoto Y."/>
            <person name="Shigenobu S."/>
            <person name="Kawaguchi M."/>
        </authorList>
    </citation>
    <scope>NUCLEOTIDE SEQUENCE</scope>
    <source>
        <strain evidence="5">HR1</strain>
    </source>
</reference>
<dbReference type="AlphaFoldDB" id="A0A2Z6RFY5"/>
<reference evidence="4 6" key="1">
    <citation type="submission" date="2017-11" db="EMBL/GenBank/DDBJ databases">
        <title>The genome of Rhizophagus clarus HR1 reveals common genetic basis of auxotrophy among arbuscular mycorrhizal fungi.</title>
        <authorList>
            <person name="Kobayashi Y."/>
        </authorList>
    </citation>
    <scope>NUCLEOTIDE SEQUENCE [LARGE SCALE GENOMIC DNA]</scope>
    <source>
        <strain evidence="4 6">HR1</strain>
    </source>
</reference>
<accession>A0A2Z6RFY5</accession>
<dbReference type="InterPro" id="IPR050935">
    <property type="entry name" value="Bromo_chromatin_reader"/>
</dbReference>
<dbReference type="PRINTS" id="PR00503">
    <property type="entry name" value="BROMODOMAIN"/>
</dbReference>
<dbReference type="GO" id="GO:0000785">
    <property type="term" value="C:chromatin"/>
    <property type="evidence" value="ECO:0007669"/>
    <property type="project" value="TreeGrafter"/>
</dbReference>
<dbReference type="Pfam" id="PF00439">
    <property type="entry name" value="Bromodomain"/>
    <property type="match status" value="1"/>
</dbReference>
<dbReference type="Proteomes" id="UP000247702">
    <property type="component" value="Unassembled WGS sequence"/>
</dbReference>
<organism evidence="4 6">
    <name type="scientific">Rhizophagus clarus</name>
    <dbReference type="NCBI Taxonomy" id="94130"/>
    <lineage>
        <taxon>Eukaryota</taxon>
        <taxon>Fungi</taxon>
        <taxon>Fungi incertae sedis</taxon>
        <taxon>Mucoromycota</taxon>
        <taxon>Glomeromycotina</taxon>
        <taxon>Glomeromycetes</taxon>
        <taxon>Glomerales</taxon>
        <taxon>Glomeraceae</taxon>
        <taxon>Rhizophagus</taxon>
    </lineage>
</organism>
<evidence type="ECO:0000313" key="5">
    <source>
        <dbReference type="EMBL" id="GES87637.1"/>
    </source>
</evidence>
<evidence type="ECO:0000259" key="3">
    <source>
        <dbReference type="PROSITE" id="PS50014"/>
    </source>
</evidence>
<dbReference type="PROSITE" id="PS50014">
    <property type="entry name" value="BROMODOMAIN_2"/>
    <property type="match status" value="1"/>
</dbReference>
<evidence type="ECO:0000313" key="4">
    <source>
        <dbReference type="EMBL" id="GBC01606.1"/>
    </source>
</evidence>
<dbReference type="PANTHER" id="PTHR22880:SF225">
    <property type="entry name" value="BROMODOMAIN-CONTAINING PROTEIN BET-1-RELATED"/>
    <property type="match status" value="1"/>
</dbReference>
<gene>
    <name evidence="5" type="ORF">RCL2_001462900</name>
    <name evidence="4" type="ORF">RclHR1_04260006</name>
</gene>
<evidence type="ECO:0000313" key="6">
    <source>
        <dbReference type="Proteomes" id="UP000247702"/>
    </source>
</evidence>
<dbReference type="Proteomes" id="UP000615446">
    <property type="component" value="Unassembled WGS sequence"/>
</dbReference>
<proteinExistence type="predicted"/>